<dbReference type="InterPro" id="IPR011990">
    <property type="entry name" value="TPR-like_helical_dom_sf"/>
</dbReference>
<dbReference type="RefSeq" id="WP_320379317.1">
    <property type="nucleotide sequence ID" value="NZ_JAWDIQ010000001.1"/>
</dbReference>
<evidence type="ECO:0000313" key="1">
    <source>
        <dbReference type="EMBL" id="MDY0408596.1"/>
    </source>
</evidence>
<evidence type="ECO:0000313" key="2">
    <source>
        <dbReference type="Proteomes" id="UP001275315"/>
    </source>
</evidence>
<organism evidence="1 2">
    <name type="scientific">Paracerasibacillus soli</name>
    <dbReference type="NCBI Taxonomy" id="480284"/>
    <lineage>
        <taxon>Bacteria</taxon>
        <taxon>Bacillati</taxon>
        <taxon>Bacillota</taxon>
        <taxon>Bacilli</taxon>
        <taxon>Bacillales</taxon>
        <taxon>Bacillaceae</taxon>
        <taxon>Paracerasibacillus</taxon>
    </lineage>
</organism>
<dbReference type="EMBL" id="JAWDIQ010000001">
    <property type="protein sequence ID" value="MDY0408596.1"/>
    <property type="molecule type" value="Genomic_DNA"/>
</dbReference>
<proteinExistence type="predicted"/>
<comment type="caution">
    <text evidence="1">The sequence shown here is derived from an EMBL/GenBank/DDBJ whole genome shotgun (WGS) entry which is preliminary data.</text>
</comment>
<dbReference type="SUPFAM" id="SSF116965">
    <property type="entry name" value="Hypothetical protein MPN330"/>
    <property type="match status" value="1"/>
</dbReference>
<gene>
    <name evidence="1" type="ORF">RWD45_08545</name>
</gene>
<dbReference type="Gene3D" id="1.25.40.10">
    <property type="entry name" value="Tetratricopeptide repeat domain"/>
    <property type="match status" value="1"/>
</dbReference>
<dbReference type="SUPFAM" id="SSF48452">
    <property type="entry name" value="TPR-like"/>
    <property type="match status" value="1"/>
</dbReference>
<dbReference type="Proteomes" id="UP001275315">
    <property type="component" value="Unassembled WGS sequence"/>
</dbReference>
<protein>
    <submittedName>
        <fullName evidence="1">Tetratricopeptide repeat protein</fullName>
    </submittedName>
</protein>
<accession>A0ABU5CRU5</accession>
<sequence length="328" mass="38754">MQQPSQNIILFPKWKEQLENESLQALHEKRYKEALEKFNKLIHYAITSHEILIGKIICLIELEKYEEAEEMCLHAMSQRDTNYYHFVHIYLTILFQTNQYDLLMDTVEEALSNKTKIPVIIQEQFQQLYDMSVKIKQDLISEQSVELISELFEAIQTNDFIKQWVHIENLRSIKAIPTKKVIQLLKNDDIHPVVKTAIFQWLQSVNFSDFIHITKFGASLHLNPLDIPDLKALSTIKQTMLLFANLEQKNPSLFDILEQLLYRYVYVWYPFIPSHQDVMEIAEALKYIGNQYLYGENDAYEVEMESKTGKYIEEIEMCEKLYLSIIDA</sequence>
<keyword evidence="2" id="KW-1185">Reference proteome</keyword>
<reference evidence="1 2" key="1">
    <citation type="submission" date="2023-10" db="EMBL/GenBank/DDBJ databases">
        <title>Virgibacillus soli CC-YMP-6 genome.</title>
        <authorList>
            <person name="Miliotis G."/>
            <person name="Sengupta P."/>
            <person name="Hameed A."/>
            <person name="Chuvochina M."/>
            <person name="Mcdonagh F."/>
            <person name="Simpson A.C."/>
            <person name="Singh N.K."/>
            <person name="Rekha P.D."/>
            <person name="Raman K."/>
            <person name="Hugenholtz P."/>
            <person name="Venkateswaran K."/>
        </authorList>
    </citation>
    <scope>NUCLEOTIDE SEQUENCE [LARGE SCALE GENOMIC DNA]</scope>
    <source>
        <strain evidence="1 2">CC-YMP-6</strain>
    </source>
</reference>
<name>A0ABU5CRU5_9BACI</name>